<dbReference type="InterPro" id="IPR012933">
    <property type="entry name" value="HicA_mRNA_interferase"/>
</dbReference>
<evidence type="ECO:0000313" key="8">
    <source>
        <dbReference type="EMBL" id="RDE51222.1"/>
    </source>
</evidence>
<keyword evidence="3" id="KW-0540">Nuclease</keyword>
<evidence type="ECO:0000256" key="1">
    <source>
        <dbReference type="ARBA" id="ARBA00006620"/>
    </source>
</evidence>
<dbReference type="InterPro" id="IPR038570">
    <property type="entry name" value="HicA_sf"/>
</dbReference>
<keyword evidence="5" id="KW-0378">Hydrolase</keyword>
<keyword evidence="6" id="KW-0694">RNA-binding</keyword>
<dbReference type="SUPFAM" id="SSF54786">
    <property type="entry name" value="YcfA/nrd intein domain"/>
    <property type="match status" value="1"/>
</dbReference>
<keyword evidence="4" id="KW-0255">Endonuclease</keyword>
<dbReference type="GO" id="GO:0004519">
    <property type="term" value="F:endonuclease activity"/>
    <property type="evidence" value="ECO:0007669"/>
    <property type="project" value="UniProtKB-KW"/>
</dbReference>
<dbReference type="Gene3D" id="3.30.920.30">
    <property type="entry name" value="Hypothetical protein"/>
    <property type="match status" value="1"/>
</dbReference>
<evidence type="ECO:0000256" key="6">
    <source>
        <dbReference type="ARBA" id="ARBA00022884"/>
    </source>
</evidence>
<dbReference type="Pfam" id="PF07927">
    <property type="entry name" value="HicA_toxin"/>
    <property type="match status" value="1"/>
</dbReference>
<evidence type="ECO:0000256" key="3">
    <source>
        <dbReference type="ARBA" id="ARBA00022722"/>
    </source>
</evidence>
<evidence type="ECO:0000256" key="2">
    <source>
        <dbReference type="ARBA" id="ARBA00022649"/>
    </source>
</evidence>
<evidence type="ECO:0000256" key="5">
    <source>
        <dbReference type="ARBA" id="ARBA00022801"/>
    </source>
</evidence>
<evidence type="ECO:0000256" key="7">
    <source>
        <dbReference type="ARBA" id="ARBA00023016"/>
    </source>
</evidence>
<evidence type="ECO:0000313" key="9">
    <source>
        <dbReference type="Proteomes" id="UP000253831"/>
    </source>
</evidence>
<dbReference type="EMBL" id="QPGA01000009">
    <property type="protein sequence ID" value="RDE51222.1"/>
    <property type="molecule type" value="Genomic_DNA"/>
</dbReference>
<accession>A0A369XR35</accession>
<proteinExistence type="inferred from homology"/>
<gene>
    <name evidence="8" type="ORF">DVS81_06905</name>
</gene>
<keyword evidence="7" id="KW-0346">Stress response</keyword>
<dbReference type="GO" id="GO:0003729">
    <property type="term" value="F:mRNA binding"/>
    <property type="evidence" value="ECO:0007669"/>
    <property type="project" value="InterPro"/>
</dbReference>
<dbReference type="Proteomes" id="UP000253831">
    <property type="component" value="Unassembled WGS sequence"/>
</dbReference>
<protein>
    <submittedName>
        <fullName evidence="8">Type II toxin-antitoxin system HicA family toxin</fullName>
    </submittedName>
</protein>
<organism evidence="8 9">
    <name type="scientific">Candidatus Accumulibacter meliphilus</name>
    <dbReference type="NCBI Taxonomy" id="2211374"/>
    <lineage>
        <taxon>Bacteria</taxon>
        <taxon>Pseudomonadati</taxon>
        <taxon>Pseudomonadota</taxon>
        <taxon>Betaproteobacteria</taxon>
        <taxon>Candidatus Accumulibacter</taxon>
    </lineage>
</organism>
<comment type="caution">
    <text evidence="8">The sequence shown here is derived from an EMBL/GenBank/DDBJ whole genome shotgun (WGS) entry which is preliminary data.</text>
</comment>
<sequence>MVRLRVFSGRELCRLLGDHGFEVVRQRGSHAVMQKRTAGTTVTVPVPLHDEIRIGTLQSIIRQSGLPKSIFEQG</sequence>
<dbReference type="AlphaFoldDB" id="A0A369XR35"/>
<reference evidence="8 9" key="1">
    <citation type="submission" date="2018-05" db="EMBL/GenBank/DDBJ databases">
        <title>Integrated omic analyses show evidence that a Ca. Accumulibacter phosphatis strain performs denitrification under micro-aerobic conditions.</title>
        <authorList>
            <person name="Camejo P.Y."/>
            <person name="Katherine M.D."/>
            <person name="Daniel N.R."/>
        </authorList>
    </citation>
    <scope>NUCLEOTIDE SEQUENCE [LARGE SCALE GENOMIC DNA]</scope>
    <source>
        <strain evidence="8">UW-LDO-IC</strain>
    </source>
</reference>
<evidence type="ECO:0000256" key="4">
    <source>
        <dbReference type="ARBA" id="ARBA00022759"/>
    </source>
</evidence>
<comment type="similarity">
    <text evidence="1">Belongs to the HicA mRNA interferase family.</text>
</comment>
<dbReference type="GO" id="GO:0016787">
    <property type="term" value="F:hydrolase activity"/>
    <property type="evidence" value="ECO:0007669"/>
    <property type="project" value="UniProtKB-KW"/>
</dbReference>
<keyword evidence="2" id="KW-1277">Toxin-antitoxin system</keyword>
<name>A0A369XR35_9PROT</name>